<sequence>MNQPNEVQNGHEYNFHVKKWNAVSEEEAVSTQQAAKLSENGARDTCAAVENAASPRISRWLLSLIRCSKIPSDVIGNASEVELKVEDKTQQMPS</sequence>
<evidence type="ECO:0000313" key="2">
    <source>
        <dbReference type="WBParaSite" id="jg13589"/>
    </source>
</evidence>
<name>A0A915CYR9_9BILA</name>
<dbReference type="WBParaSite" id="jg13589">
    <property type="protein sequence ID" value="jg13589"/>
    <property type="gene ID" value="jg13589"/>
</dbReference>
<organism evidence="1 2">
    <name type="scientific">Ditylenchus dipsaci</name>
    <dbReference type="NCBI Taxonomy" id="166011"/>
    <lineage>
        <taxon>Eukaryota</taxon>
        <taxon>Metazoa</taxon>
        <taxon>Ecdysozoa</taxon>
        <taxon>Nematoda</taxon>
        <taxon>Chromadorea</taxon>
        <taxon>Rhabditida</taxon>
        <taxon>Tylenchina</taxon>
        <taxon>Tylenchomorpha</taxon>
        <taxon>Sphaerularioidea</taxon>
        <taxon>Anguinidae</taxon>
        <taxon>Anguininae</taxon>
        <taxon>Ditylenchus</taxon>
    </lineage>
</organism>
<dbReference type="AlphaFoldDB" id="A0A915CYR9"/>
<proteinExistence type="predicted"/>
<accession>A0A915CYR9</accession>
<protein>
    <submittedName>
        <fullName evidence="2">Uncharacterized protein</fullName>
    </submittedName>
</protein>
<keyword evidence="1" id="KW-1185">Reference proteome</keyword>
<dbReference type="Proteomes" id="UP000887574">
    <property type="component" value="Unplaced"/>
</dbReference>
<reference evidence="2" key="1">
    <citation type="submission" date="2022-11" db="UniProtKB">
        <authorList>
            <consortium name="WormBaseParasite"/>
        </authorList>
    </citation>
    <scope>IDENTIFICATION</scope>
</reference>
<evidence type="ECO:0000313" key="1">
    <source>
        <dbReference type="Proteomes" id="UP000887574"/>
    </source>
</evidence>